<dbReference type="OrthoDB" id="5339549at2"/>
<reference evidence="1 2" key="1">
    <citation type="submission" date="2018-06" db="EMBL/GenBank/DDBJ databases">
        <authorList>
            <consortium name="Pathogen Informatics"/>
            <person name="Doyle S."/>
        </authorList>
    </citation>
    <scope>NUCLEOTIDE SEQUENCE [LARGE SCALE GENOMIC DNA]</scope>
    <source>
        <strain evidence="1 2">NCTC12475</strain>
    </source>
</reference>
<sequence length="100" mass="11473">MIYFKAPKDFKNSDIFKKSLRSTDALFIDDNHYIAMLIGTDWNGALEVLSGIQSFFDDYKYDNIVCYPDDGKDGETLMNNLQDIIIDNYGIALDMLKIKS</sequence>
<gene>
    <name evidence="1" type="primary">yvfE</name>
    <name evidence="1" type="ORF">NCTC12475_00086</name>
</gene>
<evidence type="ECO:0000313" key="1">
    <source>
        <dbReference type="EMBL" id="SUX09551.1"/>
    </source>
</evidence>
<dbReference type="AlphaFoldDB" id="A0A381DGV2"/>
<proteinExistence type="predicted"/>
<dbReference type="RefSeq" id="WP_089182371.1">
    <property type="nucleotide sequence ID" value="NZ_CP043427.1"/>
</dbReference>
<protein>
    <submittedName>
        <fullName evidence="1">Pyridoxal phosphate-dependent enzyme</fullName>
    </submittedName>
</protein>
<accession>A0A381DGV2</accession>
<evidence type="ECO:0000313" key="2">
    <source>
        <dbReference type="Proteomes" id="UP000254920"/>
    </source>
</evidence>
<dbReference type="EMBL" id="UFVD01000001">
    <property type="protein sequence ID" value="SUX09551.1"/>
    <property type="molecule type" value="Genomic_DNA"/>
</dbReference>
<keyword evidence="2" id="KW-1185">Reference proteome</keyword>
<dbReference type="Proteomes" id="UP000254920">
    <property type="component" value="Unassembled WGS sequence"/>
</dbReference>
<name>A0A381DGV2_9BACT</name>
<organism evidence="1 2">
    <name type="scientific">Campylobacter sputorum subsp. sputorum</name>
    <dbReference type="NCBI Taxonomy" id="32024"/>
    <lineage>
        <taxon>Bacteria</taxon>
        <taxon>Pseudomonadati</taxon>
        <taxon>Campylobacterota</taxon>
        <taxon>Epsilonproteobacteria</taxon>
        <taxon>Campylobacterales</taxon>
        <taxon>Campylobacteraceae</taxon>
        <taxon>Campylobacter</taxon>
    </lineage>
</organism>
<dbReference type="GeneID" id="93090539"/>